<evidence type="ECO:0000256" key="8">
    <source>
        <dbReference type="HAMAP-Rule" id="MF_00571"/>
    </source>
</evidence>
<evidence type="ECO:0000259" key="9">
    <source>
        <dbReference type="Pfam" id="PF01087"/>
    </source>
</evidence>
<evidence type="ECO:0000313" key="10">
    <source>
        <dbReference type="EMBL" id="NEG89021.1"/>
    </source>
</evidence>
<feature type="domain" description="Galactose-1-phosphate uridyl transferase N-terminal" evidence="9">
    <location>
        <begin position="78"/>
        <end position="237"/>
    </location>
</feature>
<reference evidence="10 11" key="1">
    <citation type="submission" date="2019-10" db="EMBL/GenBank/DDBJ databases">
        <title>Bifidobacterium from non-human primates.</title>
        <authorList>
            <person name="Modesto M."/>
        </authorList>
    </citation>
    <scope>NUCLEOTIDE SEQUENCE [LARGE SCALE GENOMIC DNA]</scope>
    <source>
        <strain evidence="10 11">TRE17</strain>
    </source>
</reference>
<dbReference type="Proteomes" id="UP000469194">
    <property type="component" value="Unassembled WGS sequence"/>
</dbReference>
<dbReference type="AlphaFoldDB" id="A0A6N9Z3D7"/>
<dbReference type="EC" id="2.7.7.12" evidence="8"/>
<keyword evidence="7 8" id="KW-0119">Carbohydrate metabolism</keyword>
<evidence type="ECO:0000256" key="5">
    <source>
        <dbReference type="ARBA" id="ARBA00022695"/>
    </source>
</evidence>
<keyword evidence="11" id="KW-1185">Reference proteome</keyword>
<keyword evidence="5 8" id="KW-0548">Nucleotidyltransferase</keyword>
<comment type="catalytic activity">
    <reaction evidence="1 8">
        <text>alpha-D-galactose 1-phosphate + UDP-alpha-D-glucose = alpha-D-glucose 1-phosphate + UDP-alpha-D-galactose</text>
        <dbReference type="Rhea" id="RHEA:13989"/>
        <dbReference type="ChEBI" id="CHEBI:58336"/>
        <dbReference type="ChEBI" id="CHEBI:58601"/>
        <dbReference type="ChEBI" id="CHEBI:58885"/>
        <dbReference type="ChEBI" id="CHEBI:66914"/>
        <dbReference type="EC" id="2.7.7.12"/>
    </reaction>
</comment>
<dbReference type="GO" id="GO:0005737">
    <property type="term" value="C:cytoplasm"/>
    <property type="evidence" value="ECO:0007669"/>
    <property type="project" value="UniProtKB-SubCell"/>
</dbReference>
<evidence type="ECO:0000256" key="7">
    <source>
        <dbReference type="ARBA" id="ARBA00023277"/>
    </source>
</evidence>
<dbReference type="Pfam" id="PF01087">
    <property type="entry name" value="GalP_UDP_transf"/>
    <property type="match status" value="1"/>
</dbReference>
<evidence type="ECO:0000313" key="11">
    <source>
        <dbReference type="Proteomes" id="UP000469194"/>
    </source>
</evidence>
<comment type="subcellular location">
    <subcellularLocation>
        <location evidence="8">Cytoplasm</location>
    </subcellularLocation>
</comment>
<name>A0A6N9Z3D7_9BIFI</name>
<dbReference type="HAMAP" id="MF_00571">
    <property type="entry name" value="GalP_UDP_trans"/>
    <property type="match status" value="1"/>
</dbReference>
<comment type="caution">
    <text evidence="10">The sequence shown here is derived from an EMBL/GenBank/DDBJ whole genome shotgun (WGS) entry which is preliminary data.</text>
</comment>
<dbReference type="GO" id="GO:0006012">
    <property type="term" value="P:galactose metabolic process"/>
    <property type="evidence" value="ECO:0007669"/>
    <property type="project" value="UniProtKB-UniRule"/>
</dbReference>
<comment type="similarity">
    <text evidence="8">Belongs to the galactose-1-phosphate uridylyltransferase type 2 family.</text>
</comment>
<dbReference type="PANTHER" id="PTHR39191:SF1">
    <property type="entry name" value="DUF4922 DOMAIN-CONTAINING PROTEIN"/>
    <property type="match status" value="1"/>
</dbReference>
<proteinExistence type="inferred from homology"/>
<keyword evidence="3 8" id="KW-0963">Cytoplasm</keyword>
<evidence type="ECO:0000256" key="4">
    <source>
        <dbReference type="ARBA" id="ARBA00022679"/>
    </source>
</evidence>
<dbReference type="EMBL" id="WHZW01000005">
    <property type="protein sequence ID" value="NEG89021.1"/>
    <property type="molecule type" value="Genomic_DNA"/>
</dbReference>
<organism evidence="10 11">
    <name type="scientific">Bifidobacterium aerophilum</name>
    <dbReference type="NCBI Taxonomy" id="1798155"/>
    <lineage>
        <taxon>Bacteria</taxon>
        <taxon>Bacillati</taxon>
        <taxon>Actinomycetota</taxon>
        <taxon>Actinomycetes</taxon>
        <taxon>Bifidobacteriales</taxon>
        <taxon>Bifidobacteriaceae</taxon>
        <taxon>Bifidobacterium</taxon>
    </lineage>
</organism>
<dbReference type="GO" id="GO:0008108">
    <property type="term" value="F:UDP-glucose:hexose-1-phosphate uridylyltransferase activity"/>
    <property type="evidence" value="ECO:0007669"/>
    <property type="project" value="UniProtKB-UniRule"/>
</dbReference>
<gene>
    <name evidence="8" type="primary">galT</name>
    <name evidence="10" type="ORF">GFD25_03145</name>
</gene>
<evidence type="ECO:0000256" key="6">
    <source>
        <dbReference type="ARBA" id="ARBA00023144"/>
    </source>
</evidence>
<keyword evidence="4 8" id="KW-0808">Transferase</keyword>
<keyword evidence="6 8" id="KW-0299">Galactose metabolism</keyword>
<dbReference type="RefSeq" id="WP_163229906.1">
    <property type="nucleotide sequence ID" value="NZ_WHZW01000005.1"/>
</dbReference>
<protein>
    <recommendedName>
        <fullName evidence="8">Galactose-1-phosphate uridylyltransferase</fullName>
        <shortName evidence="8">Gal-1-P uridylyltransferase</shortName>
        <ecNumber evidence="8">2.7.7.12</ecNumber>
    </recommendedName>
    <alternativeName>
        <fullName evidence="8">UDP-glucose--hexose-1-phosphate uridylyltransferase</fullName>
    </alternativeName>
</protein>
<accession>A0A6N9Z3D7</accession>
<evidence type="ECO:0000256" key="1">
    <source>
        <dbReference type="ARBA" id="ARBA00001107"/>
    </source>
</evidence>
<dbReference type="UniPathway" id="UPA00214"/>
<dbReference type="InterPro" id="IPR005849">
    <property type="entry name" value="GalP_Utransf_N"/>
</dbReference>
<dbReference type="InterPro" id="IPR000766">
    <property type="entry name" value="GalP_uridyl_Trfase_II"/>
</dbReference>
<evidence type="ECO:0000256" key="3">
    <source>
        <dbReference type="ARBA" id="ARBA00022490"/>
    </source>
</evidence>
<sequence length="506" mass="55633">MTDATPTTSAESTTPIDAVYASIDALVDHAVNHLDLDPRDADLARNRIFELFSLSSYRPTGETAGNKGVDELVADFRTAATDAGLIEEGEGASTTDAVMGILSAAPSAIDDRFAALETRDGGMEAMRWFYDYCVDNTYVKKATLDRNPRFDSHGLTVTINLAKPEFKNMKKAAAGNAVAGGYPSCTICHENEGFAGRDKRTLRTLPVELGGSPWFWQFSPYGYFRQHGICVNMEHTPMHVDRITFVHLLDFVDRFPGYFLGCNAALPRIGGSVLAHDHYQGGGEILPMFKAETWASLTLPGHEAATVEILDWPGTAVRVVSRSRDEIVEVADIIREAWVRYDDAEAGIASHDADGNRQSALSPSVIITERGYEMSLIFRNNAVSDEYPEGIFHAHPEFWPVKQEPIGLIEAQGLFILPGRLVDQLGVIEDALAAGESELPESVGEFTLEWEELTAALHGSRDREEIRAAVRDELGSVCERILGNTAVFKRKEQTRSFLETLGFRSA</sequence>
<dbReference type="PANTHER" id="PTHR39191">
    <property type="entry name" value="GALACTOSE-1-PHOSPHATE URIDYLYLTRANSFERASE"/>
    <property type="match status" value="1"/>
</dbReference>
<comment type="pathway">
    <text evidence="2 8">Carbohydrate metabolism; galactose metabolism.</text>
</comment>
<dbReference type="NCBIfam" id="NF003632">
    <property type="entry name" value="PRK05270.2-1"/>
    <property type="match status" value="1"/>
</dbReference>
<evidence type="ECO:0000256" key="2">
    <source>
        <dbReference type="ARBA" id="ARBA00004947"/>
    </source>
</evidence>